<dbReference type="AlphaFoldDB" id="A0A2N8SSF2"/>
<dbReference type="Pfam" id="PF00497">
    <property type="entry name" value="SBP_bac_3"/>
    <property type="match status" value="1"/>
</dbReference>
<dbReference type="Proteomes" id="UP000235897">
    <property type="component" value="Unassembled WGS sequence"/>
</dbReference>
<dbReference type="InterPro" id="IPR001638">
    <property type="entry name" value="Solute-binding_3/MltF_N"/>
</dbReference>
<evidence type="ECO:0000313" key="2">
    <source>
        <dbReference type="EMBL" id="PNG05427.1"/>
    </source>
</evidence>
<organism evidence="2 3">
    <name type="scientific">Stutzerimonas stutzeri</name>
    <name type="common">Pseudomonas stutzeri</name>
    <dbReference type="NCBI Taxonomy" id="316"/>
    <lineage>
        <taxon>Bacteria</taxon>
        <taxon>Pseudomonadati</taxon>
        <taxon>Pseudomonadota</taxon>
        <taxon>Gammaproteobacteria</taxon>
        <taxon>Pseudomonadales</taxon>
        <taxon>Pseudomonadaceae</taxon>
        <taxon>Stutzerimonas</taxon>
    </lineage>
</organism>
<dbReference type="EMBL" id="POUW01000004">
    <property type="protein sequence ID" value="PNG05427.1"/>
    <property type="molecule type" value="Genomic_DNA"/>
</dbReference>
<comment type="caution">
    <text evidence="2">The sequence shown here is derived from an EMBL/GenBank/DDBJ whole genome shotgun (WGS) entry which is preliminary data.</text>
</comment>
<name>A0A2N8SSF2_STUST</name>
<feature type="domain" description="Solute-binding protein family 3/N-terminal" evidence="1">
    <location>
        <begin position="45"/>
        <end position="271"/>
    </location>
</feature>
<proteinExistence type="predicted"/>
<dbReference type="SMART" id="SM00062">
    <property type="entry name" value="PBPb"/>
    <property type="match status" value="1"/>
</dbReference>
<evidence type="ECO:0000313" key="3">
    <source>
        <dbReference type="Proteomes" id="UP000235897"/>
    </source>
</evidence>
<dbReference type="PANTHER" id="PTHR38834:SF3">
    <property type="entry name" value="SOLUTE-BINDING PROTEIN FAMILY 3_N-TERMINAL DOMAIN-CONTAINING PROTEIN"/>
    <property type="match status" value="1"/>
</dbReference>
<dbReference type="SUPFAM" id="SSF53850">
    <property type="entry name" value="Periplasmic binding protein-like II"/>
    <property type="match status" value="1"/>
</dbReference>
<evidence type="ECO:0000259" key="1">
    <source>
        <dbReference type="SMART" id="SM00062"/>
    </source>
</evidence>
<dbReference type="Gene3D" id="3.40.190.10">
    <property type="entry name" value="Periplasmic binding protein-like II"/>
    <property type="match status" value="2"/>
</dbReference>
<protein>
    <submittedName>
        <fullName evidence="2">Amino acid ABC transporter substrate-binding protein</fullName>
    </submittedName>
</protein>
<accession>A0A2N8SSF2</accession>
<dbReference type="PANTHER" id="PTHR38834">
    <property type="entry name" value="PERIPLASMIC SUBSTRATE BINDING PROTEIN FAMILY 3"/>
    <property type="match status" value="1"/>
</dbReference>
<sequence length="273" mass="30181">MTAPRPPGTAEQDARSHAVQKTLSILVIWLSLATVTASAAPWHFVTEDFPPFTYPAKRSSSNGAEGPLVEIVQAVCLRLQQDCTITLYPWRRALLLAEQGQADGIFTLVRSPKREQLFHISRMLVTSRYSVFARKGSAFVYHQPSDLAGRLIGVYGPSGTSYTLSERLKAVPDVRLHLTADNRRLLRMLQSGRFGPEGLAVLNEDVAWHLIEDEQLDGLREAGELGPIAYGIGLSRKTVSEAEFSAFERALDEMIADGTVPAILRQHQLEPAY</sequence>
<reference evidence="2 3" key="1">
    <citation type="submission" date="2018-01" db="EMBL/GenBank/DDBJ databases">
        <title>Denitrification phenotypes of diverse strains of Pseudomonas stutzeri.</title>
        <authorList>
            <person name="Milligan D.A."/>
            <person name="Bergaust L."/>
            <person name="Bakken L.R."/>
            <person name="Frostegard A."/>
        </authorList>
    </citation>
    <scope>NUCLEOTIDE SEQUENCE [LARGE SCALE GENOMIC DNA]</scope>
    <source>
        <strain evidence="2 3">28a3</strain>
    </source>
</reference>
<gene>
    <name evidence="2" type="ORF">CXL00_11940</name>
</gene>
<dbReference type="OrthoDB" id="5457351at2"/>